<evidence type="ECO:0000313" key="2">
    <source>
        <dbReference type="Proteomes" id="UP000183015"/>
    </source>
</evidence>
<evidence type="ECO:0008006" key="3">
    <source>
        <dbReference type="Google" id="ProtNLM"/>
    </source>
</evidence>
<protein>
    <recommendedName>
        <fullName evidence="3">Transposase</fullName>
    </recommendedName>
</protein>
<proteinExistence type="predicted"/>
<dbReference type="EMBL" id="FOAZ01000002">
    <property type="protein sequence ID" value="SEK47201.1"/>
    <property type="molecule type" value="Genomic_DNA"/>
</dbReference>
<dbReference type="Proteomes" id="UP000183015">
    <property type="component" value="Unassembled WGS sequence"/>
</dbReference>
<dbReference type="AlphaFoldDB" id="A0A1H7HAC3"/>
<gene>
    <name evidence="1" type="ORF">SAMN05414137_102133</name>
</gene>
<keyword evidence="2" id="KW-1185">Reference proteome</keyword>
<dbReference type="STRING" id="235985.SAMN05414137_102133"/>
<organism evidence="1 2">
    <name type="scientific">Streptacidiphilus jiangxiensis</name>
    <dbReference type="NCBI Taxonomy" id="235985"/>
    <lineage>
        <taxon>Bacteria</taxon>
        <taxon>Bacillati</taxon>
        <taxon>Actinomycetota</taxon>
        <taxon>Actinomycetes</taxon>
        <taxon>Kitasatosporales</taxon>
        <taxon>Streptomycetaceae</taxon>
        <taxon>Streptacidiphilus</taxon>
    </lineage>
</organism>
<accession>A0A1H7HAC3</accession>
<sequence length="70" mass="7672">MLRARPRAQKTDTVAEALSKSLTVRLLGIAGTHPDTGARAITVDTTALTFSGRRDLRRPRVVRNRTTGDQ</sequence>
<reference evidence="2" key="1">
    <citation type="submission" date="2016-10" db="EMBL/GenBank/DDBJ databases">
        <authorList>
            <person name="Varghese N."/>
        </authorList>
    </citation>
    <scope>NUCLEOTIDE SEQUENCE [LARGE SCALE GENOMIC DNA]</scope>
    <source>
        <strain evidence="2">DSM 45096 / BCRC 16803 / CGMCC 4.1857 / CIP 109030 / JCM 12277 / KCTC 19219 / NBRC 100920 / 33214</strain>
    </source>
</reference>
<dbReference type="RefSeq" id="WP_143094154.1">
    <property type="nucleotide sequence ID" value="NZ_BBPN01000014.1"/>
</dbReference>
<name>A0A1H7HAC3_STRJI</name>
<evidence type="ECO:0000313" key="1">
    <source>
        <dbReference type="EMBL" id="SEK47201.1"/>
    </source>
</evidence>